<protein>
    <submittedName>
        <fullName evidence="1">Uncharacterized protein</fullName>
    </submittedName>
</protein>
<dbReference type="PANTHER" id="PTHR11188:SF17">
    <property type="entry name" value="FI21816P1"/>
    <property type="match status" value="1"/>
</dbReference>
<dbReference type="GO" id="GO:0031625">
    <property type="term" value="F:ubiquitin protein ligase binding"/>
    <property type="evidence" value="ECO:0007669"/>
    <property type="project" value="TreeGrafter"/>
</dbReference>
<name>A0A8H7UCQ4_9FUNG</name>
<reference evidence="1" key="1">
    <citation type="submission" date="2020-12" db="EMBL/GenBank/DDBJ databases">
        <title>Metabolic potential, ecology and presence of endohyphal bacteria is reflected in genomic diversity of Mucoromycotina.</title>
        <authorList>
            <person name="Muszewska A."/>
            <person name="Okrasinska A."/>
            <person name="Steczkiewicz K."/>
            <person name="Drgas O."/>
            <person name="Orlowska M."/>
            <person name="Perlinska-Lenart U."/>
            <person name="Aleksandrzak-Piekarczyk T."/>
            <person name="Szatraj K."/>
            <person name="Zielenkiewicz U."/>
            <person name="Pilsyk S."/>
            <person name="Malc E."/>
            <person name="Mieczkowski P."/>
            <person name="Kruszewska J.S."/>
            <person name="Biernat P."/>
            <person name="Pawlowska J."/>
        </authorList>
    </citation>
    <scope>NUCLEOTIDE SEQUENCE</scope>
    <source>
        <strain evidence="1">WA0000051536</strain>
    </source>
</reference>
<dbReference type="GO" id="GO:0005886">
    <property type="term" value="C:plasma membrane"/>
    <property type="evidence" value="ECO:0007669"/>
    <property type="project" value="TreeGrafter"/>
</dbReference>
<dbReference type="GO" id="GO:0005829">
    <property type="term" value="C:cytosol"/>
    <property type="evidence" value="ECO:0007669"/>
    <property type="project" value="TreeGrafter"/>
</dbReference>
<evidence type="ECO:0000313" key="1">
    <source>
        <dbReference type="EMBL" id="KAG2180786.1"/>
    </source>
</evidence>
<dbReference type="Gene3D" id="2.60.40.640">
    <property type="match status" value="1"/>
</dbReference>
<dbReference type="PANTHER" id="PTHR11188">
    <property type="entry name" value="ARRESTIN DOMAIN CONTAINING PROTEIN"/>
    <property type="match status" value="1"/>
</dbReference>
<dbReference type="EMBL" id="JAEPRA010000009">
    <property type="protein sequence ID" value="KAG2180786.1"/>
    <property type="molecule type" value="Genomic_DNA"/>
</dbReference>
<gene>
    <name evidence="1" type="ORF">INT44_003793</name>
</gene>
<dbReference type="InterPro" id="IPR014752">
    <property type="entry name" value="Arrestin-like_C"/>
</dbReference>
<evidence type="ECO:0000313" key="2">
    <source>
        <dbReference type="Proteomes" id="UP000612746"/>
    </source>
</evidence>
<dbReference type="OrthoDB" id="2341392at2759"/>
<proteinExistence type="predicted"/>
<dbReference type="Proteomes" id="UP000612746">
    <property type="component" value="Unassembled WGS sequence"/>
</dbReference>
<dbReference type="GO" id="GO:0030674">
    <property type="term" value="F:protein-macromolecule adaptor activity"/>
    <property type="evidence" value="ECO:0007669"/>
    <property type="project" value="TreeGrafter"/>
</dbReference>
<dbReference type="InterPro" id="IPR050357">
    <property type="entry name" value="Arrestin_domain-protein"/>
</dbReference>
<dbReference type="AlphaFoldDB" id="A0A8H7UCQ4"/>
<accession>A0A8H7UCQ4</accession>
<keyword evidence="2" id="KW-1185">Reference proteome</keyword>
<organism evidence="1 2">
    <name type="scientific">Umbelopsis vinacea</name>
    <dbReference type="NCBI Taxonomy" id="44442"/>
    <lineage>
        <taxon>Eukaryota</taxon>
        <taxon>Fungi</taxon>
        <taxon>Fungi incertae sedis</taxon>
        <taxon>Mucoromycota</taxon>
        <taxon>Mucoromycotina</taxon>
        <taxon>Umbelopsidomycetes</taxon>
        <taxon>Umbelopsidales</taxon>
        <taxon>Umbelopsidaceae</taxon>
        <taxon>Umbelopsis</taxon>
    </lineage>
</organism>
<comment type="caution">
    <text evidence="1">The sequence shown here is derived from an EMBL/GenBank/DDBJ whole genome shotgun (WGS) entry which is preliminary data.</text>
</comment>
<dbReference type="GO" id="GO:0070086">
    <property type="term" value="P:ubiquitin-dependent endocytosis"/>
    <property type="evidence" value="ECO:0007669"/>
    <property type="project" value="TreeGrafter"/>
</dbReference>
<sequence>MKDVKILRFDIKDSTSPDEISFVHVGNAVRKQINGNLYLQVLKPTTLKQITIKLQGECLTTLKEVAPEMVFMREQLLSVKCQLINVQESILDAPKEFGVGEHCVPFAIGIRQDLPSTQEYQMTNRAVSISYRLVAALEAQHSALATLVRNASFSKPAGDAHLSIKLKQFTFRSTTDMFPIKQINYNGKRDGKIEYGIVVPEKILLPLERLHIRGSVLPLHTESVVDHMVVKLCQQKAISLVSKDPLRPSTYNMMQADAEVNVVVLAERHFKYEPKQGAEQIDLDFDVYFKKEDVVATFDSPMFEVRYFVKVTIEFASEQKRLALKFPTAMATVMESYDFPASPPIDQPLPEYTVIEEAPSYDGISSSSP</sequence>